<protein>
    <recommendedName>
        <fullName evidence="5">Preprotein translocase subunit SecG domain protein</fullName>
    </recommendedName>
</protein>
<evidence type="ECO:0000256" key="2">
    <source>
        <dbReference type="SAM" id="SignalP"/>
    </source>
</evidence>
<dbReference type="Proteomes" id="UP000230423">
    <property type="component" value="Unassembled WGS sequence"/>
</dbReference>
<proteinExistence type="predicted"/>
<accession>A0A2G9TFC8</accession>
<reference evidence="3 4" key="1">
    <citation type="submission" date="2015-09" db="EMBL/GenBank/DDBJ databases">
        <title>Draft genome of the parasitic nematode Teladorsagia circumcincta isolate WARC Sus (inbred).</title>
        <authorList>
            <person name="Mitreva M."/>
        </authorList>
    </citation>
    <scope>NUCLEOTIDE SEQUENCE [LARGE SCALE GENOMIC DNA]</scope>
    <source>
        <strain evidence="3 4">S</strain>
    </source>
</reference>
<name>A0A2G9TFC8_TELCI</name>
<evidence type="ECO:0000256" key="1">
    <source>
        <dbReference type="SAM" id="MobiDB-lite"/>
    </source>
</evidence>
<organism evidence="3 4">
    <name type="scientific">Teladorsagia circumcincta</name>
    <name type="common">Brown stomach worm</name>
    <name type="synonym">Ostertagia circumcincta</name>
    <dbReference type="NCBI Taxonomy" id="45464"/>
    <lineage>
        <taxon>Eukaryota</taxon>
        <taxon>Metazoa</taxon>
        <taxon>Ecdysozoa</taxon>
        <taxon>Nematoda</taxon>
        <taxon>Chromadorea</taxon>
        <taxon>Rhabditida</taxon>
        <taxon>Rhabditina</taxon>
        <taxon>Rhabditomorpha</taxon>
        <taxon>Strongyloidea</taxon>
        <taxon>Trichostrongylidae</taxon>
        <taxon>Teladorsagia</taxon>
    </lineage>
</organism>
<evidence type="ECO:0008006" key="5">
    <source>
        <dbReference type="Google" id="ProtNLM"/>
    </source>
</evidence>
<feature type="region of interest" description="Disordered" evidence="1">
    <location>
        <begin position="26"/>
        <end position="79"/>
    </location>
</feature>
<sequence>MLFGFHSTFAIFCVLLVISLPEPNAAQATGDTPGGGDATAAAGGNSEAAPTQADASPAAQQAAVTSSQVPPKAKSSPSITLPIGLETISLFLALYLGV</sequence>
<feature type="chain" id="PRO_5013896935" description="Preprotein translocase subunit SecG domain protein" evidence="2">
    <location>
        <begin position="27"/>
        <end position="98"/>
    </location>
</feature>
<feature type="compositionally biased region" description="Low complexity" evidence="1">
    <location>
        <begin position="38"/>
        <end position="70"/>
    </location>
</feature>
<dbReference type="EMBL" id="KZ373718">
    <property type="protein sequence ID" value="PIO56674.1"/>
    <property type="molecule type" value="Genomic_DNA"/>
</dbReference>
<feature type="signal peptide" evidence="2">
    <location>
        <begin position="1"/>
        <end position="26"/>
    </location>
</feature>
<evidence type="ECO:0000313" key="4">
    <source>
        <dbReference type="Proteomes" id="UP000230423"/>
    </source>
</evidence>
<gene>
    <name evidence="3" type="ORF">TELCIR_21926</name>
</gene>
<dbReference type="AlphaFoldDB" id="A0A2G9TFC8"/>
<keyword evidence="4" id="KW-1185">Reference proteome</keyword>
<evidence type="ECO:0000313" key="3">
    <source>
        <dbReference type="EMBL" id="PIO56674.1"/>
    </source>
</evidence>
<keyword evidence="2" id="KW-0732">Signal</keyword>